<dbReference type="EMBL" id="DAATGT010000005">
    <property type="protein sequence ID" value="HAE8319342.1"/>
    <property type="molecule type" value="Genomic_DNA"/>
</dbReference>
<proteinExistence type="predicted"/>
<evidence type="ECO:0000313" key="1">
    <source>
        <dbReference type="EMBL" id="HAB6612435.1"/>
    </source>
</evidence>
<comment type="caution">
    <text evidence="1">The sequence shown here is derived from an EMBL/GenBank/DDBJ whole genome shotgun (WGS) entry which is preliminary data.</text>
</comment>
<reference evidence="1" key="2">
    <citation type="submission" date="2018-07" db="EMBL/GenBank/DDBJ databases">
        <authorList>
            <consortium name="NCBI Pathogen Detection Project"/>
        </authorList>
    </citation>
    <scope>NUCLEOTIDE SEQUENCE</scope>
    <source>
        <strain evidence="2">IP 2/88</strain>
        <strain evidence="1">IP 33 K</strain>
    </source>
</reference>
<sequence>MTKYEKGFKAGYQKAQTEYKRKQLIKENIRLPDELYFLEAQMIHASEELFGE</sequence>
<accession>A0A6Y5YNT5</accession>
<gene>
    <name evidence="2" type="ORF">GNB42_001933</name>
    <name evidence="1" type="ORF">GNB54_001335</name>
</gene>
<organism evidence="1">
    <name type="scientific">Salmonella enterica subsp. enterica serovar Paratyphi C</name>
    <dbReference type="NCBI Taxonomy" id="57046"/>
    <lineage>
        <taxon>Bacteria</taxon>
        <taxon>Pseudomonadati</taxon>
        <taxon>Pseudomonadota</taxon>
        <taxon>Gammaproteobacteria</taxon>
        <taxon>Enterobacterales</taxon>
        <taxon>Enterobacteriaceae</taxon>
        <taxon>Salmonella</taxon>
    </lineage>
</organism>
<reference evidence="1" key="1">
    <citation type="journal article" date="2018" name="Genome Biol.">
        <title>SKESA: strategic k-mer extension for scrupulous assemblies.</title>
        <authorList>
            <person name="Souvorov A."/>
            <person name="Agarwala R."/>
            <person name="Lipman D.J."/>
        </authorList>
    </citation>
    <scope>NUCLEOTIDE SEQUENCE</scope>
    <source>
        <strain evidence="2">IP 2/88</strain>
        <strain evidence="1">IP 33 K</strain>
    </source>
</reference>
<protein>
    <submittedName>
        <fullName evidence="1">Uncharacterized protein</fullName>
    </submittedName>
</protein>
<name>A0A6Y5YNT5_SALET</name>
<dbReference type="EMBL" id="DAAHMM010000004">
    <property type="protein sequence ID" value="HAB6612435.1"/>
    <property type="molecule type" value="Genomic_DNA"/>
</dbReference>
<dbReference type="AlphaFoldDB" id="A0A6Y5YNT5"/>
<evidence type="ECO:0000313" key="2">
    <source>
        <dbReference type="EMBL" id="HAE8319342.1"/>
    </source>
</evidence>